<evidence type="ECO:0000256" key="1">
    <source>
        <dbReference type="ARBA" id="ARBA00010928"/>
    </source>
</evidence>
<name>Q2HR50_9ACTN</name>
<reference evidence="6" key="2">
    <citation type="journal article" date="2006" name="Mol. Cells">
        <title>Angucyclines Sch 47554 and Sch 47555 from Streptomyces sp. SCC-2136: Cloning, Sequencing, and Characterization.</title>
        <authorList>
            <person name="Basnet D.B."/>
            <person name="Oh T.J."/>
            <person name="Vu T.T.H."/>
            <person name="Sthapit B."/>
            <person name="Liou K."/>
            <person name="Lee H.C."/>
            <person name="Yoo J.C."/>
            <person name="Sohng J.K."/>
        </authorList>
    </citation>
    <scope>NUCLEOTIDE SEQUENCE</scope>
    <source>
        <strain evidence="6">SCC 2136</strain>
    </source>
</reference>
<protein>
    <submittedName>
        <fullName evidence="6">Putative dNDP-hexose 3-ketoreductase</fullName>
    </submittedName>
</protein>
<dbReference type="GO" id="GO:0016491">
    <property type="term" value="F:oxidoreductase activity"/>
    <property type="evidence" value="ECO:0007669"/>
    <property type="project" value="UniProtKB-KW"/>
</dbReference>
<feature type="domain" description="GFO/IDH/MocA-like oxidoreductase" evidence="5">
    <location>
        <begin position="129"/>
        <end position="244"/>
    </location>
</feature>
<evidence type="ECO:0000313" key="6">
    <source>
        <dbReference type="EMBL" id="CAF31369.2"/>
    </source>
</evidence>
<dbReference type="AlphaFoldDB" id="Q2HR50"/>
<dbReference type="EMBL" id="AJ628018">
    <property type="protein sequence ID" value="CAF31369.2"/>
    <property type="molecule type" value="Genomic_DNA"/>
</dbReference>
<dbReference type="InterPro" id="IPR050984">
    <property type="entry name" value="Gfo/Idh/MocA_domain"/>
</dbReference>
<accession>Q2HR50</accession>
<dbReference type="GO" id="GO:0000166">
    <property type="term" value="F:nucleotide binding"/>
    <property type="evidence" value="ECO:0007669"/>
    <property type="project" value="InterPro"/>
</dbReference>
<feature type="domain" description="Gfo/Idh/MocA-like oxidoreductase N-terminal" evidence="4">
    <location>
        <begin position="1"/>
        <end position="118"/>
    </location>
</feature>
<dbReference type="Gene3D" id="3.40.50.720">
    <property type="entry name" value="NAD(P)-binding Rossmann-like Domain"/>
    <property type="match status" value="1"/>
</dbReference>
<dbReference type="InterPro" id="IPR036291">
    <property type="entry name" value="NAD(P)-bd_dom_sf"/>
</dbReference>
<dbReference type="Pfam" id="PF22725">
    <property type="entry name" value="GFO_IDH_MocA_C3"/>
    <property type="match status" value="1"/>
</dbReference>
<dbReference type="InterPro" id="IPR000683">
    <property type="entry name" value="Gfo/Idh/MocA-like_OxRdtase_N"/>
</dbReference>
<dbReference type="Gene3D" id="3.30.360.10">
    <property type="entry name" value="Dihydrodipicolinate Reductase, domain 2"/>
    <property type="match status" value="1"/>
</dbReference>
<gene>
    <name evidence="6" type="primary">schS1</name>
</gene>
<organism evidence="6">
    <name type="scientific">Streptomyces sp. SCC 2136</name>
    <dbReference type="NCBI Taxonomy" id="264024"/>
    <lineage>
        <taxon>Bacteria</taxon>
        <taxon>Bacillati</taxon>
        <taxon>Actinomycetota</taxon>
        <taxon>Actinomycetes</taxon>
        <taxon>Kitasatosporales</taxon>
        <taxon>Streptomycetaceae</taxon>
        <taxon>Streptomyces</taxon>
    </lineage>
</organism>
<dbReference type="InterPro" id="IPR055170">
    <property type="entry name" value="GFO_IDH_MocA-like_dom"/>
</dbReference>
<evidence type="ECO:0000259" key="4">
    <source>
        <dbReference type="Pfam" id="PF01408"/>
    </source>
</evidence>
<dbReference type="SUPFAM" id="SSF51735">
    <property type="entry name" value="NAD(P)-binding Rossmann-fold domains"/>
    <property type="match status" value="1"/>
</dbReference>
<dbReference type="PANTHER" id="PTHR22604">
    <property type="entry name" value="OXIDOREDUCTASES"/>
    <property type="match status" value="1"/>
</dbReference>
<evidence type="ECO:0000256" key="2">
    <source>
        <dbReference type="ARBA" id="ARBA00023002"/>
    </source>
</evidence>
<keyword evidence="2" id="KW-0560">Oxidoreductase</keyword>
<feature type="region of interest" description="Disordered" evidence="3">
    <location>
        <begin position="312"/>
        <end position="340"/>
    </location>
</feature>
<comment type="similarity">
    <text evidence="1">Belongs to the Gfo/Idh/MocA family.</text>
</comment>
<dbReference type="PANTHER" id="PTHR22604:SF105">
    <property type="entry name" value="TRANS-1,2-DIHYDROBENZENE-1,2-DIOL DEHYDROGENASE"/>
    <property type="match status" value="1"/>
</dbReference>
<dbReference type="SUPFAM" id="SSF55347">
    <property type="entry name" value="Glyceraldehyde-3-phosphate dehydrogenase-like, C-terminal domain"/>
    <property type="match status" value="1"/>
</dbReference>
<sequence>MRIGVLGCADIAVRRMMPAFAASPGLEIAAVASRDLAKAERVAERFDCHPVQGYAELLRRDNIQAVYVPLPAALHARWVEAALDAGLHVLAEKPLSTDSATTERLLCLAAARGLALMENVMFVHHPVHEAVRRLVADGRIGELRTFQAAFTIPRLPDDDIRYVPELGGGALADVGLYPLRAALHFLGPDVEVVGAHLANGAGRLVETSGAALLRTPGGVTAQITFGMEHAYRSGYELWGSEGRITVDRAFTPPADHIPVITVQRGADIEEIRLRPADQVAATVRAFMSAVRAGTSPSADTLRQAVLLSDVRRAGASGDGTSTTRVDKHVGSLSAVSEPSA</sequence>
<proteinExistence type="inferred from homology"/>
<evidence type="ECO:0000256" key="3">
    <source>
        <dbReference type="SAM" id="MobiDB-lite"/>
    </source>
</evidence>
<reference evidence="6" key="1">
    <citation type="thesis" date="2004" institute="Department of Chemistry" country="SunMoon University, Asan, South Korea">
        <title>Molecular cloning and characterization of biosynthetic genes cluster of Sch 47554 from Streptomyces sp. SCC 2136.</title>
        <authorList>
            <person name="Sthapit B."/>
        </authorList>
    </citation>
    <scope>NUCLEOTIDE SEQUENCE</scope>
    <source>
        <strain evidence="6">SCC 2136</strain>
    </source>
</reference>
<evidence type="ECO:0000259" key="5">
    <source>
        <dbReference type="Pfam" id="PF22725"/>
    </source>
</evidence>
<dbReference type="Pfam" id="PF01408">
    <property type="entry name" value="GFO_IDH_MocA"/>
    <property type="match status" value="1"/>
</dbReference>